<feature type="transmembrane region" description="Helical" evidence="1">
    <location>
        <begin position="178"/>
        <end position="199"/>
    </location>
</feature>
<dbReference type="Proteomes" id="UP000514533">
    <property type="component" value="Chromosome"/>
</dbReference>
<evidence type="ECO:0000256" key="1">
    <source>
        <dbReference type="SAM" id="Phobius"/>
    </source>
</evidence>
<dbReference type="EMBL" id="CP055981">
    <property type="protein sequence ID" value="QMS39431.1"/>
    <property type="molecule type" value="Genomic_DNA"/>
</dbReference>
<keyword evidence="1" id="KW-0812">Transmembrane</keyword>
<evidence type="ECO:0000313" key="5">
    <source>
        <dbReference type="Proteomes" id="UP000271175"/>
    </source>
</evidence>
<evidence type="ECO:0000313" key="4">
    <source>
        <dbReference type="EMBL" id="TXU30459.1"/>
    </source>
</evidence>
<reference evidence="3 7" key="3">
    <citation type="submission" date="2020-06" db="EMBL/GenBank/DDBJ databases">
        <title>REHAB project genomes.</title>
        <authorList>
            <person name="Shaw L.P."/>
        </authorList>
    </citation>
    <scope>NUCLEOTIDE SEQUENCE [LARGE SCALE GENOMIC DNA]</scope>
    <source>
        <strain evidence="3 7">RHB01-C20</strain>
    </source>
</reference>
<protein>
    <recommendedName>
        <fullName evidence="8">Inner membrane protein</fullName>
    </recommendedName>
</protein>
<evidence type="ECO:0000313" key="2">
    <source>
        <dbReference type="EMBL" id="MIB59473.1"/>
    </source>
</evidence>
<sequence length="237" mass="28117">MLKMIKDFKFKKYIKKLREEGLLFYVSFGFIFTLLMEVDDRLPYYLQQDFFFDTLIGFMPINIFFVLICTYIFFNAVHALISPYKFQRIGEKFLSELDKRTQQIGFIISFICFGMTLFCALVWLLFFDMNTESYYAKYTLNFLAAFIIMIIISSAVNPVMNRIFQKMKESDSHGNSKIILIIIIIILLLLLPIACVINKNKTIEINIKKETYQQIKEKTKMKPEDYIKKLITDIKFN</sequence>
<keyword evidence="1" id="KW-1133">Transmembrane helix</keyword>
<dbReference type="EMBL" id="QYOH01000048">
    <property type="protein sequence ID" value="TXU30459.1"/>
    <property type="molecule type" value="Genomic_DNA"/>
</dbReference>
<gene>
    <name evidence="4" type="ORF">D4N09_23365</name>
    <name evidence="2" type="ORF">D9E49_03355</name>
    <name evidence="3" type="ORF">HVV39_16140</name>
</gene>
<dbReference type="InterPro" id="IPR036259">
    <property type="entry name" value="MFS_trans_sf"/>
</dbReference>
<organism evidence="4 6">
    <name type="scientific">Escherichia coli</name>
    <dbReference type="NCBI Taxonomy" id="562"/>
    <lineage>
        <taxon>Bacteria</taxon>
        <taxon>Pseudomonadati</taxon>
        <taxon>Pseudomonadota</taxon>
        <taxon>Gammaproteobacteria</taxon>
        <taxon>Enterobacterales</taxon>
        <taxon>Enterobacteriaceae</taxon>
        <taxon>Escherichia</taxon>
    </lineage>
</organism>
<feature type="transmembrane region" description="Helical" evidence="1">
    <location>
        <begin position="58"/>
        <end position="83"/>
    </location>
</feature>
<dbReference type="AlphaFoldDB" id="A0A0K4MJ20"/>
<name>A0A0K4MJ20_ECOLX</name>
<dbReference type="Proteomes" id="UP000271175">
    <property type="component" value="Unassembled WGS sequence"/>
</dbReference>
<evidence type="ECO:0008006" key="8">
    <source>
        <dbReference type="Google" id="ProtNLM"/>
    </source>
</evidence>
<feature type="transmembrane region" description="Helical" evidence="1">
    <location>
        <begin position="104"/>
        <end position="126"/>
    </location>
</feature>
<reference evidence="4 6" key="1">
    <citation type="submission" date="2018-09" db="EMBL/GenBank/DDBJ databases">
        <title>Persistent metagenomic signatures of early life antibiotic treatment in the infant gut microbiota and resistome.</title>
        <authorList>
            <person name="Gasparrini A.J."/>
        </authorList>
    </citation>
    <scope>NUCLEOTIDE SEQUENCE [LARGE SCALE GENOMIC DNA]</scope>
    <source>
        <strain evidence="4 6">T0181B.E-10</strain>
    </source>
</reference>
<dbReference type="SUPFAM" id="SSF103473">
    <property type="entry name" value="MFS general substrate transporter"/>
    <property type="match status" value="1"/>
</dbReference>
<evidence type="ECO:0000313" key="7">
    <source>
        <dbReference type="Proteomes" id="UP000514533"/>
    </source>
</evidence>
<dbReference type="RefSeq" id="WP_016233784.1">
    <property type="nucleotide sequence ID" value="NZ_CABWIQ010000005.1"/>
</dbReference>
<proteinExistence type="predicted"/>
<feature type="transmembrane region" description="Helical" evidence="1">
    <location>
        <begin position="138"/>
        <end position="157"/>
    </location>
</feature>
<reference evidence="2 5" key="2">
    <citation type="submission" date="2018-10" db="EMBL/GenBank/DDBJ databases">
        <authorList>
            <consortium name="NARMS: The National Antimicrobial Resistance Monitoring System"/>
        </authorList>
    </citation>
    <scope>NUCLEOTIDE SEQUENCE [LARGE SCALE GENOMIC DNA]</scope>
    <source>
        <strain evidence="2 5">CVM N17EC0276</strain>
    </source>
</reference>
<keyword evidence="1" id="KW-0472">Membrane</keyword>
<feature type="transmembrane region" description="Helical" evidence="1">
    <location>
        <begin position="21"/>
        <end position="38"/>
    </location>
</feature>
<evidence type="ECO:0000313" key="3">
    <source>
        <dbReference type="EMBL" id="QMS39431.1"/>
    </source>
</evidence>
<dbReference type="Proteomes" id="UP000460654">
    <property type="component" value="Unassembled WGS sequence"/>
</dbReference>
<accession>A0A0K4MJ20</accession>
<evidence type="ECO:0000313" key="6">
    <source>
        <dbReference type="Proteomes" id="UP000460654"/>
    </source>
</evidence>
<dbReference type="Gene3D" id="1.20.1250.20">
    <property type="entry name" value="MFS general substrate transporter like domains"/>
    <property type="match status" value="1"/>
</dbReference>
<dbReference type="EMBL" id="ROAL01000002">
    <property type="protein sequence ID" value="MIB59473.1"/>
    <property type="molecule type" value="Genomic_DNA"/>
</dbReference>